<keyword evidence="3" id="KW-0418">Kinase</keyword>
<reference evidence="3" key="1">
    <citation type="submission" date="2022-07" db="EMBL/GenBank/DDBJ databases">
        <title>Phylogenomic reconstructions and comparative analyses of Kickxellomycotina fungi.</title>
        <authorList>
            <person name="Reynolds N.K."/>
            <person name="Stajich J.E."/>
            <person name="Barry K."/>
            <person name="Grigoriev I.V."/>
            <person name="Crous P."/>
            <person name="Smith M.E."/>
        </authorList>
    </citation>
    <scope>NUCLEOTIDE SEQUENCE</scope>
    <source>
        <strain evidence="3">RSA 861</strain>
    </source>
</reference>
<proteinExistence type="predicted"/>
<evidence type="ECO:0000313" key="4">
    <source>
        <dbReference type="Proteomes" id="UP001150569"/>
    </source>
</evidence>
<name>A0A9W8DVH9_9FUNG</name>
<dbReference type="GO" id="GO:0032991">
    <property type="term" value="C:protein-containing complex"/>
    <property type="evidence" value="ECO:0007669"/>
    <property type="project" value="UniProtKB-ARBA"/>
</dbReference>
<dbReference type="GO" id="GO:0004674">
    <property type="term" value="F:protein serine/threonine kinase activity"/>
    <property type="evidence" value="ECO:0007669"/>
    <property type="project" value="UniProtKB-EC"/>
</dbReference>
<dbReference type="SMART" id="SM00777">
    <property type="entry name" value="Mad3_BUB1_I"/>
    <property type="match status" value="1"/>
</dbReference>
<dbReference type="OrthoDB" id="248495at2759"/>
<dbReference type="InterPro" id="IPR013212">
    <property type="entry name" value="Mad3/Bub1_I"/>
</dbReference>
<dbReference type="PROSITE" id="PS51489">
    <property type="entry name" value="BUB1_N"/>
    <property type="match status" value="1"/>
</dbReference>
<organism evidence="3 4">
    <name type="scientific">Tieghemiomyces parasiticus</name>
    <dbReference type="NCBI Taxonomy" id="78921"/>
    <lineage>
        <taxon>Eukaryota</taxon>
        <taxon>Fungi</taxon>
        <taxon>Fungi incertae sedis</taxon>
        <taxon>Zoopagomycota</taxon>
        <taxon>Kickxellomycotina</taxon>
        <taxon>Dimargaritomycetes</taxon>
        <taxon>Dimargaritales</taxon>
        <taxon>Dimargaritaceae</taxon>
        <taxon>Tieghemiomyces</taxon>
    </lineage>
</organism>
<feature type="region of interest" description="Disordered" evidence="1">
    <location>
        <begin position="1"/>
        <end position="33"/>
    </location>
</feature>
<feature type="domain" description="BUB1 N-terminal" evidence="2">
    <location>
        <begin position="62"/>
        <end position="226"/>
    </location>
</feature>
<dbReference type="GO" id="GO:0007094">
    <property type="term" value="P:mitotic spindle assembly checkpoint signaling"/>
    <property type="evidence" value="ECO:0007669"/>
    <property type="project" value="InterPro"/>
</dbReference>
<dbReference type="EMBL" id="JANBPT010000103">
    <property type="protein sequence ID" value="KAJ1927760.1"/>
    <property type="molecule type" value="Genomic_DNA"/>
</dbReference>
<sequence>MSEALQDDYSAAADFSQFEGQKENIQPRRQGRSAAKLAEIFGQDDASRQCLLDDQQRAFEAEVGRINVADDEDPLDVYHRYVRWTLENFPQGHNQASQLRPLVERATRCFQDDDRYLNDPRYFRLWLLYVEQVRDGGQEELFRFLAAKGIGQDLAMYYEEQARLLERLGKYEAADQAYQLGIHRRAQPASRLRQRHGEFQRRMAYRAAHPDEEKDEVDAPTAPTRGAGRSSRGGPLTRKPLAGGPRPGGVPLVSRPTAEVPRSNLSIFTDTAGAAEEEPSGGSLGRNGSEEGPWADFGTQLSRRKENIRDATSWAGAKLPQSGRARPGLAEGGKIDIFMDAETPVVATDSYDAPPAMGHGASLPQDKGTRLTTAIEAAPIVGGTVDPVVPYGWIGYNPTGHGLRLSPPDDNLPITPDNPAHRPEYFVLHLKWCRQHNTDLSLEELRAMTRRQAC</sequence>
<dbReference type="EC" id="2.7.11.1" evidence="3"/>
<accession>A0A9W8DVH9</accession>
<keyword evidence="4" id="KW-1185">Reference proteome</keyword>
<dbReference type="PANTHER" id="PTHR14030">
    <property type="entry name" value="MITOTIC CHECKPOINT SERINE/THREONINE-PROTEIN KINASE BUB1"/>
    <property type="match status" value="1"/>
</dbReference>
<dbReference type="InterPro" id="IPR015661">
    <property type="entry name" value="Bub1/Mad3"/>
</dbReference>
<dbReference type="GO" id="GO:0051754">
    <property type="term" value="P:meiotic sister chromatid cohesion, centromeric"/>
    <property type="evidence" value="ECO:0007669"/>
    <property type="project" value="TreeGrafter"/>
</dbReference>
<protein>
    <submittedName>
        <fullName evidence="3">Protein kinase</fullName>
        <ecNumber evidence="3">2.7.11.1</ecNumber>
    </submittedName>
</protein>
<keyword evidence="3" id="KW-0808">Transferase</keyword>
<comment type="caution">
    <text evidence="3">The sequence shown here is derived from an EMBL/GenBank/DDBJ whole genome shotgun (WGS) entry which is preliminary data.</text>
</comment>
<gene>
    <name evidence="3" type="primary">BUB1_1</name>
    <name evidence="3" type="ORF">IWQ60_002656</name>
</gene>
<dbReference type="Gene3D" id="1.25.40.430">
    <property type="match status" value="1"/>
</dbReference>
<feature type="region of interest" description="Disordered" evidence="1">
    <location>
        <begin position="206"/>
        <end position="296"/>
    </location>
</feature>
<evidence type="ECO:0000259" key="2">
    <source>
        <dbReference type="PROSITE" id="PS51489"/>
    </source>
</evidence>
<dbReference type="AlphaFoldDB" id="A0A9W8DVH9"/>
<evidence type="ECO:0000256" key="1">
    <source>
        <dbReference type="SAM" id="MobiDB-lite"/>
    </source>
</evidence>
<dbReference type="Proteomes" id="UP001150569">
    <property type="component" value="Unassembled WGS sequence"/>
</dbReference>
<dbReference type="Pfam" id="PF08311">
    <property type="entry name" value="Mad3_BUB1_I"/>
    <property type="match status" value="1"/>
</dbReference>
<dbReference type="PANTHER" id="PTHR14030:SF4">
    <property type="entry name" value="BUB1 KINASE, ISOFORM A-RELATED"/>
    <property type="match status" value="1"/>
</dbReference>
<evidence type="ECO:0000313" key="3">
    <source>
        <dbReference type="EMBL" id="KAJ1927760.1"/>
    </source>
</evidence>
<dbReference type="FunFam" id="1.25.40.430:FF:000003">
    <property type="entry name" value="Checkpoint serine/threonine-protein kinase BUB1"/>
    <property type="match status" value="1"/>
</dbReference>
<dbReference type="GO" id="GO:0005634">
    <property type="term" value="C:nucleus"/>
    <property type="evidence" value="ECO:0007669"/>
    <property type="project" value="TreeGrafter"/>
</dbReference>